<accession>A0AAC9YUK3</accession>
<gene>
    <name evidence="1" type="ORF">A1s21155_05720</name>
</gene>
<dbReference type="AlphaFoldDB" id="A0AAC9YUK3"/>
<evidence type="ECO:0000313" key="2">
    <source>
        <dbReference type="Proteomes" id="UP000217216"/>
    </source>
</evidence>
<keyword evidence="2" id="KW-1185">Reference proteome</keyword>
<dbReference type="EMBL" id="CP016770">
    <property type="protein sequence ID" value="ASY12435.1"/>
    <property type="molecule type" value="Genomic_DNA"/>
</dbReference>
<reference evidence="1 2" key="1">
    <citation type="submission" date="2016-07" db="EMBL/GenBank/DDBJ databases">
        <title>High microdiversification within the ubiquitous acI lineage of Actinobacteria.</title>
        <authorList>
            <person name="Neuenschwander S.M."/>
            <person name="Salcher M."/>
            <person name="Ghai R."/>
            <person name="Pernthaler J."/>
        </authorList>
    </citation>
    <scope>NUCLEOTIDE SEQUENCE [LARGE SCALE GENOMIC DNA]</scope>
    <source>
        <strain evidence="1">MMS-21-155</strain>
    </source>
</reference>
<protein>
    <submittedName>
        <fullName evidence="1">Uncharacterized protein</fullName>
    </submittedName>
</protein>
<dbReference type="GeneID" id="300657660"/>
<sequence>MATVVKIGDELILELSFWEKMGALHSSPRTSIDSVEKVEFFDELWGSSTLRGVRAPGTALPYVVLLGTLRGLGYRDFVAMKGRGEGAVLSLKSGPFARWIFTVRQPKSEILALMGDTPKG</sequence>
<evidence type="ECO:0000313" key="1">
    <source>
        <dbReference type="EMBL" id="ASY12435.1"/>
    </source>
</evidence>
<dbReference type="Proteomes" id="UP000217216">
    <property type="component" value="Chromosome"/>
</dbReference>
<dbReference type="RefSeq" id="WP_095676576.1">
    <property type="nucleotide sequence ID" value="NZ_CP016770.1"/>
</dbReference>
<dbReference type="KEGG" id="plak:A1s21155_05720"/>
<name>A0AAC9YUK3_9ACTN</name>
<proteinExistence type="predicted"/>
<organism evidence="1 2">
    <name type="scientific">Candidatus Planktophila dulcis</name>
    <dbReference type="NCBI Taxonomy" id="1884914"/>
    <lineage>
        <taxon>Bacteria</taxon>
        <taxon>Bacillati</taxon>
        <taxon>Actinomycetota</taxon>
        <taxon>Actinomycetes</taxon>
        <taxon>Candidatus Nanopelagicales</taxon>
        <taxon>Candidatus Nanopelagicaceae</taxon>
        <taxon>Candidatus Planktophila</taxon>
    </lineage>
</organism>